<feature type="coiled-coil region" evidence="1">
    <location>
        <begin position="130"/>
        <end position="217"/>
    </location>
</feature>
<feature type="region of interest" description="Disordered" evidence="2">
    <location>
        <begin position="233"/>
        <end position="267"/>
    </location>
</feature>
<proteinExistence type="predicted"/>
<dbReference type="GO" id="GO:0008233">
    <property type="term" value="F:peptidase activity"/>
    <property type="evidence" value="ECO:0007669"/>
    <property type="project" value="UniProtKB-KW"/>
</dbReference>
<sequence>MITIFKTGEIKYPESLNKPVKYDIDFLKSIASSTASAKITREHSDDVLGVLSNFVVEDGCLKADEPEGLELKGMGFSPVFEFDLLEYDSYFKPVNGVMTEIGFTKTPRSQIVYNSIGASNGDDNMSDDALRRVLQEKEDLVKKMGVLEKERDSYQKMLEARDEEIEKIKNSYSDVDNKLKEIDALKEKADLYDSLQASRKQELINELVGENKDLAEKYESFTYDQLTFLKENKVPTNPGQGVPSVGATGLDIEGTHPSSNNDDEYSDDEFKADYKALFGVDVE</sequence>
<gene>
    <name evidence="3" type="ORF">vir249_00011</name>
</gene>
<evidence type="ECO:0000313" key="3">
    <source>
        <dbReference type="EMBL" id="DBA35456.1"/>
    </source>
</evidence>
<name>A0AA86Y9Q5_9CAUD</name>
<organism evidence="3 4">
    <name type="scientific">Caudoviricetes sp. vir249</name>
    <dbReference type="NCBI Taxonomy" id="3068355"/>
    <lineage>
        <taxon>Viruses</taxon>
        <taxon>Duplodnaviria</taxon>
        <taxon>Heunggongvirae</taxon>
        <taxon>Uroviricota</taxon>
        <taxon>Caudoviricetes</taxon>
    </lineage>
</organism>
<accession>A0AA86Y9Q5</accession>
<dbReference type="GO" id="GO:0006508">
    <property type="term" value="P:proteolysis"/>
    <property type="evidence" value="ECO:0007669"/>
    <property type="project" value="UniProtKB-KW"/>
</dbReference>
<dbReference type="RefSeq" id="YP_013605236.1">
    <property type="nucleotide sequence ID" value="NC_133254.1"/>
</dbReference>
<dbReference type="Gene3D" id="3.40.50.300">
    <property type="entry name" value="P-loop containing nucleotide triphosphate hydrolases"/>
    <property type="match status" value="1"/>
</dbReference>
<keyword evidence="4" id="KW-1185">Reference proteome</keyword>
<keyword evidence="3" id="KW-0645">Protease</keyword>
<keyword evidence="3" id="KW-0378">Hydrolase</keyword>
<dbReference type="Proteomes" id="UP001303695">
    <property type="component" value="Segment"/>
</dbReference>
<evidence type="ECO:0000256" key="2">
    <source>
        <dbReference type="SAM" id="MobiDB-lite"/>
    </source>
</evidence>
<keyword evidence="1" id="KW-0175">Coiled coil</keyword>
<reference evidence="3 4" key="1">
    <citation type="journal article" date="2023" name="Nat. Microbiol.">
        <title>A compendium of viruses from methanogenic archaea reveals their diversity and adaptations to the gut environment.</title>
        <authorList>
            <person name="Medvedeva S."/>
            <person name="Borrel G."/>
            <person name="Krupovic M."/>
            <person name="Gribaldo S."/>
        </authorList>
    </citation>
    <scope>NUCLEOTIDE SEQUENCE [LARGE SCALE GENOMIC DNA]</scope>
</reference>
<evidence type="ECO:0000256" key="1">
    <source>
        <dbReference type="SAM" id="Coils"/>
    </source>
</evidence>
<protein>
    <submittedName>
        <fullName evidence="3">Prohead protease</fullName>
    </submittedName>
</protein>
<dbReference type="InterPro" id="IPR027417">
    <property type="entry name" value="P-loop_NTPase"/>
</dbReference>
<dbReference type="GeneID" id="300198892"/>
<evidence type="ECO:0000313" key="4">
    <source>
        <dbReference type="Proteomes" id="UP001303695"/>
    </source>
</evidence>
<dbReference type="EMBL" id="BK063678">
    <property type="protein sequence ID" value="DBA35456.1"/>
    <property type="molecule type" value="Genomic_DNA"/>
</dbReference>